<reference evidence="1 2" key="1">
    <citation type="submission" date="2015-11" db="EMBL/GenBank/DDBJ databases">
        <title>Expanding the genomic diversity of Burkholderia species for the development of highly accurate diagnostics.</title>
        <authorList>
            <person name="Sahl J."/>
            <person name="Keim P."/>
            <person name="Wagner D."/>
        </authorList>
    </citation>
    <scope>NUCLEOTIDE SEQUENCE [LARGE SCALE GENOMIC DNA]</scope>
    <source>
        <strain evidence="1 2">MSMB2167WGS</strain>
    </source>
</reference>
<gene>
    <name evidence="1" type="ORF">WL73_15330</name>
</gene>
<dbReference type="AlphaFoldDB" id="A0A108JUL8"/>
<evidence type="ECO:0000313" key="2">
    <source>
        <dbReference type="Proteomes" id="UP000062998"/>
    </source>
</evidence>
<sequence>MRHMHEPMTTAGAPHDADPAGCEDVTLLPLAITQVDATYGCAAGLTPDGRWLRPEPVYLADVAGDAPRYAYGRPVHCRLAPSRGADRRPEDRERVAWLPAAQAVGDWDASRLEAWLSSHCDASVAAGFAGARSAALIEATPERIELLRTTRQRHLVRLAFRDAAGESHAWIVPDLAFAQAVTAILRDAPDSAARADRLVECLGATRMFLAIVLTKPLAHGRGVIRGCQPLVSGVHTFPPYRDGFAALSGESAAPAAFENRSTPEVK</sequence>
<dbReference type="Proteomes" id="UP000062998">
    <property type="component" value="Unassembled WGS sequence"/>
</dbReference>
<accession>A0A108JUL8</accession>
<evidence type="ECO:0000313" key="1">
    <source>
        <dbReference type="EMBL" id="KWE03129.1"/>
    </source>
</evidence>
<name>A0A108JUL8_9BURK</name>
<comment type="caution">
    <text evidence="1">The sequence shown here is derived from an EMBL/GenBank/DDBJ whole genome shotgun (WGS) entry which is preliminary data.</text>
</comment>
<protein>
    <submittedName>
        <fullName evidence="1">Uncharacterized protein</fullName>
    </submittedName>
</protein>
<dbReference type="EMBL" id="LPIX01000057">
    <property type="protein sequence ID" value="KWE03129.1"/>
    <property type="molecule type" value="Genomic_DNA"/>
</dbReference>
<organism evidence="1 2">
    <name type="scientific">Burkholderia ubonensis</name>
    <dbReference type="NCBI Taxonomy" id="101571"/>
    <lineage>
        <taxon>Bacteria</taxon>
        <taxon>Pseudomonadati</taxon>
        <taxon>Pseudomonadota</taxon>
        <taxon>Betaproteobacteria</taxon>
        <taxon>Burkholderiales</taxon>
        <taxon>Burkholderiaceae</taxon>
        <taxon>Burkholderia</taxon>
        <taxon>Burkholderia cepacia complex</taxon>
    </lineage>
</organism>
<proteinExistence type="predicted"/>